<evidence type="ECO:0000313" key="4">
    <source>
        <dbReference type="Proteomes" id="UP000218890"/>
    </source>
</evidence>
<proteinExistence type="predicted"/>
<dbReference type="RefSeq" id="WP_162549446.1">
    <property type="nucleotide sequence ID" value="NZ_AP017372.2"/>
</dbReference>
<dbReference type="SMART" id="SM00267">
    <property type="entry name" value="GGDEF"/>
    <property type="match status" value="1"/>
</dbReference>
<dbReference type="PANTHER" id="PTHR46663:SF2">
    <property type="entry name" value="GGDEF DOMAIN-CONTAINING PROTEIN"/>
    <property type="match status" value="1"/>
</dbReference>
<keyword evidence="1" id="KW-0472">Membrane</keyword>
<evidence type="ECO:0000313" key="3">
    <source>
        <dbReference type="EMBL" id="BAU58270.1"/>
    </source>
</evidence>
<dbReference type="Gene3D" id="3.30.70.270">
    <property type="match status" value="1"/>
</dbReference>
<dbReference type="InterPro" id="IPR043128">
    <property type="entry name" value="Rev_trsase/Diguanyl_cyclase"/>
</dbReference>
<dbReference type="SUPFAM" id="SSF55073">
    <property type="entry name" value="Nucleotide cyclase"/>
    <property type="match status" value="1"/>
</dbReference>
<keyword evidence="1" id="KW-0812">Transmembrane</keyword>
<reference evidence="3" key="1">
    <citation type="submission" date="2016-02" db="EMBL/GenBank/DDBJ databases">
        <title>Halorhodospira halochloris DSM-1059 complete genome, version 2.</title>
        <authorList>
            <person name="Tsukatani Y."/>
        </authorList>
    </citation>
    <scope>NUCLEOTIDE SEQUENCE</scope>
    <source>
        <strain evidence="3">DSM 1059</strain>
    </source>
</reference>
<feature type="domain" description="GGDEF" evidence="2">
    <location>
        <begin position="256"/>
        <end position="389"/>
    </location>
</feature>
<dbReference type="AlphaFoldDB" id="A0A125T2P5"/>
<dbReference type="PROSITE" id="PS50887">
    <property type="entry name" value="GGDEF"/>
    <property type="match status" value="1"/>
</dbReference>
<dbReference type="EMBL" id="AP017372">
    <property type="protein sequence ID" value="BAU58270.1"/>
    <property type="molecule type" value="Genomic_DNA"/>
</dbReference>
<name>A0A125T2P5_HALHR</name>
<accession>A0A125T2P5</accession>
<dbReference type="Pfam" id="PF00990">
    <property type="entry name" value="GGDEF"/>
    <property type="match status" value="1"/>
</dbReference>
<feature type="transmembrane region" description="Helical" evidence="1">
    <location>
        <begin position="190"/>
        <end position="212"/>
    </location>
</feature>
<feature type="transmembrane region" description="Helical" evidence="1">
    <location>
        <begin position="149"/>
        <end position="170"/>
    </location>
</feature>
<dbReference type="Proteomes" id="UP000218890">
    <property type="component" value="Chromosome"/>
</dbReference>
<keyword evidence="4" id="KW-1185">Reference proteome</keyword>
<protein>
    <submittedName>
        <fullName evidence="3">Diguanylate cyclase/phosphodiesterase with PAS/PAC sensor</fullName>
    </submittedName>
</protein>
<organism evidence="3 4">
    <name type="scientific">Halorhodospira halochloris</name>
    <name type="common">Ectothiorhodospira halochloris</name>
    <dbReference type="NCBI Taxonomy" id="1052"/>
    <lineage>
        <taxon>Bacteria</taxon>
        <taxon>Pseudomonadati</taxon>
        <taxon>Pseudomonadota</taxon>
        <taxon>Gammaproteobacteria</taxon>
        <taxon>Chromatiales</taxon>
        <taxon>Ectothiorhodospiraceae</taxon>
        <taxon>Halorhodospira</taxon>
    </lineage>
</organism>
<feature type="transmembrane region" description="Helical" evidence="1">
    <location>
        <begin position="6"/>
        <end position="26"/>
    </location>
</feature>
<feature type="transmembrane region" description="Helical" evidence="1">
    <location>
        <begin position="121"/>
        <end position="142"/>
    </location>
</feature>
<feature type="transmembrane region" description="Helical" evidence="1">
    <location>
        <begin position="95"/>
        <end position="115"/>
    </location>
</feature>
<dbReference type="InterPro" id="IPR052163">
    <property type="entry name" value="DGC-Regulatory_Protein"/>
</dbReference>
<dbReference type="PANTHER" id="PTHR46663">
    <property type="entry name" value="DIGUANYLATE CYCLASE DGCT-RELATED"/>
    <property type="match status" value="1"/>
</dbReference>
<evidence type="ECO:0000259" key="2">
    <source>
        <dbReference type="PROSITE" id="PS50887"/>
    </source>
</evidence>
<feature type="transmembrane region" description="Helical" evidence="1">
    <location>
        <begin position="38"/>
        <end position="55"/>
    </location>
</feature>
<sequence length="394" mass="43460">MELHYSTLGLVLWTVSIIATAVLVIVWRINRNERGPALWAASCLFMAFSFIPLWFKEDLVSGLLLVNNIASALAVLLLLEGVLRFKGLGNEHRRLPWHGAYMAVLASLIYLAIAIENHQLRYLILDANIAAILILTAFFLAWRSTGLERLLYSCTAAAFVFLAAAVLYRWGQAATGVITPDDRVNEASQLIIFASIPWMLAWTYGLTIAANLRAQRTIEHMAQHDPLTGLANRRFLSATMERMTLRCKRSAEAQQHGFGVVALDVNGFKEINDKYGHAFGDTALTTLAQLLVNALRPEDEVVRLGGDEFILLLRGVSDRADLDRLCGRVLEVLATPTPIKGCMARFSVSMGSSLCPHDGTNAEQLIALADQRMYASKTDKQADSAVWSAVPTEC</sequence>
<dbReference type="KEGG" id="hhk:HH1059_15620"/>
<feature type="transmembrane region" description="Helical" evidence="1">
    <location>
        <begin position="61"/>
        <end position="83"/>
    </location>
</feature>
<gene>
    <name evidence="3" type="ORF">HH1059_15620</name>
</gene>
<dbReference type="InterPro" id="IPR029787">
    <property type="entry name" value="Nucleotide_cyclase"/>
</dbReference>
<dbReference type="InterPro" id="IPR000160">
    <property type="entry name" value="GGDEF_dom"/>
</dbReference>
<evidence type="ECO:0000256" key="1">
    <source>
        <dbReference type="SAM" id="Phobius"/>
    </source>
</evidence>
<dbReference type="CDD" id="cd01949">
    <property type="entry name" value="GGDEF"/>
    <property type="match status" value="1"/>
</dbReference>
<dbReference type="NCBIfam" id="TIGR00254">
    <property type="entry name" value="GGDEF"/>
    <property type="match status" value="1"/>
</dbReference>
<keyword evidence="1" id="KW-1133">Transmembrane helix</keyword>